<sequence length="73" mass="7247">MTVSHFILTLAALGVLSSCGPSYVQKARAQGATYPLVTASSAAAGCAADTGQAGQTYREAALGPCASRVQSGQ</sequence>
<protein>
    <recommendedName>
        <fullName evidence="3">Lipoprotein</fullName>
    </recommendedName>
</protein>
<evidence type="ECO:0008006" key="3">
    <source>
        <dbReference type="Google" id="ProtNLM"/>
    </source>
</evidence>
<keyword evidence="2" id="KW-1185">Reference proteome</keyword>
<dbReference type="Proteomes" id="UP000068382">
    <property type="component" value="Unassembled WGS sequence"/>
</dbReference>
<dbReference type="EMBL" id="LPUY01000088">
    <property type="protein sequence ID" value="KUP91741.1"/>
    <property type="molecule type" value="Genomic_DNA"/>
</dbReference>
<comment type="caution">
    <text evidence="1">The sequence shown here is derived from an EMBL/GenBank/DDBJ whole genome shotgun (WGS) entry which is preliminary data.</text>
</comment>
<accession>A0A132BTQ0</accession>
<evidence type="ECO:0000313" key="2">
    <source>
        <dbReference type="Proteomes" id="UP000068382"/>
    </source>
</evidence>
<name>A0A132BTQ0_9RHOB</name>
<gene>
    <name evidence="1" type="ORF">TRIHO_34020</name>
</gene>
<evidence type="ECO:0000313" key="1">
    <source>
        <dbReference type="EMBL" id="KUP91741.1"/>
    </source>
</evidence>
<dbReference type="AlphaFoldDB" id="A0A132BTQ0"/>
<proteinExistence type="predicted"/>
<reference evidence="1 2" key="1">
    <citation type="submission" date="2015-12" db="EMBL/GenBank/DDBJ databases">
        <title>Genome sequence of the marine Rhodobacteraceae strain O3.65, Candidatus Tritonibacter horizontis.</title>
        <authorList>
            <person name="Poehlein A."/>
            <person name="Giebel H.A."/>
            <person name="Voget S."/>
            <person name="Brinkhoff T."/>
        </authorList>
    </citation>
    <scope>NUCLEOTIDE SEQUENCE [LARGE SCALE GENOMIC DNA]</scope>
    <source>
        <strain evidence="1 2">O3.65</strain>
    </source>
</reference>
<organism evidence="1 2">
    <name type="scientific">Tritonibacter horizontis</name>
    <dbReference type="NCBI Taxonomy" id="1768241"/>
    <lineage>
        <taxon>Bacteria</taxon>
        <taxon>Pseudomonadati</taxon>
        <taxon>Pseudomonadota</taxon>
        <taxon>Alphaproteobacteria</taxon>
        <taxon>Rhodobacterales</taxon>
        <taxon>Paracoccaceae</taxon>
        <taxon>Tritonibacter</taxon>
    </lineage>
</organism>